<evidence type="ECO:0000313" key="1">
    <source>
        <dbReference type="EMBL" id="KAK7688438.1"/>
    </source>
</evidence>
<evidence type="ECO:0000313" key="2">
    <source>
        <dbReference type="Proteomes" id="UP001385951"/>
    </source>
</evidence>
<organism evidence="1 2">
    <name type="scientific">Cerrena zonata</name>
    <dbReference type="NCBI Taxonomy" id="2478898"/>
    <lineage>
        <taxon>Eukaryota</taxon>
        <taxon>Fungi</taxon>
        <taxon>Dikarya</taxon>
        <taxon>Basidiomycota</taxon>
        <taxon>Agaricomycotina</taxon>
        <taxon>Agaricomycetes</taxon>
        <taxon>Polyporales</taxon>
        <taxon>Cerrenaceae</taxon>
        <taxon>Cerrena</taxon>
    </lineage>
</organism>
<name>A0AAW0G554_9APHY</name>
<accession>A0AAW0G554</accession>
<proteinExistence type="predicted"/>
<dbReference type="AlphaFoldDB" id="A0AAW0G554"/>
<dbReference type="EMBL" id="JASBNA010000010">
    <property type="protein sequence ID" value="KAK7688438.1"/>
    <property type="molecule type" value="Genomic_DNA"/>
</dbReference>
<dbReference type="Proteomes" id="UP001385951">
    <property type="component" value="Unassembled WGS sequence"/>
</dbReference>
<reference evidence="1 2" key="1">
    <citation type="submission" date="2022-09" db="EMBL/GenBank/DDBJ databases">
        <authorList>
            <person name="Palmer J.M."/>
        </authorList>
    </citation>
    <scope>NUCLEOTIDE SEQUENCE [LARGE SCALE GENOMIC DNA]</scope>
    <source>
        <strain evidence="1 2">DSM 7382</strain>
    </source>
</reference>
<comment type="caution">
    <text evidence="1">The sequence shown here is derived from an EMBL/GenBank/DDBJ whole genome shotgun (WGS) entry which is preliminary data.</text>
</comment>
<sequence>MNLIILPGFSATEFKYVLDWMLNLPSNAALPDKDQYVAILQFSLIWDISYDQSYAITGLESLSLSSVWQLKIAHMFEIIS</sequence>
<keyword evidence="2" id="KW-1185">Reference proteome</keyword>
<gene>
    <name evidence="1" type="ORF">QCA50_007976</name>
</gene>
<protein>
    <submittedName>
        <fullName evidence="1">Uncharacterized protein</fullName>
    </submittedName>
</protein>